<dbReference type="Proteomes" id="UP000076276">
    <property type="component" value="Unassembled WGS sequence"/>
</dbReference>
<dbReference type="Pfam" id="PF00583">
    <property type="entry name" value="Acetyltransf_1"/>
    <property type="match status" value="1"/>
</dbReference>
<proteinExistence type="predicted"/>
<organism evidence="3 4">
    <name type="scientific">Acinetobacter pragensis</name>
    <dbReference type="NCBI Taxonomy" id="1806892"/>
    <lineage>
        <taxon>Bacteria</taxon>
        <taxon>Pseudomonadati</taxon>
        <taxon>Pseudomonadota</taxon>
        <taxon>Gammaproteobacteria</taxon>
        <taxon>Moraxellales</taxon>
        <taxon>Moraxellaceae</taxon>
        <taxon>Acinetobacter</taxon>
    </lineage>
</organism>
<dbReference type="OrthoDB" id="9815041at2"/>
<dbReference type="STRING" id="1806892.AZH43_09660"/>
<evidence type="ECO:0000259" key="2">
    <source>
        <dbReference type="PROSITE" id="PS51186"/>
    </source>
</evidence>
<protein>
    <submittedName>
        <fullName evidence="3">Acetyltransferase</fullName>
    </submittedName>
</protein>
<feature type="domain" description="N-acetyltransferase" evidence="2">
    <location>
        <begin position="3"/>
        <end position="150"/>
    </location>
</feature>
<keyword evidence="1 3" id="KW-0808">Transferase</keyword>
<dbReference type="EMBL" id="LUAW01000015">
    <property type="protein sequence ID" value="KYQ72434.1"/>
    <property type="molecule type" value="Genomic_DNA"/>
</dbReference>
<name>A0A151Y320_9GAMM</name>
<accession>A0A151Y320</accession>
<gene>
    <name evidence="3" type="ORF">AZH43_09660</name>
</gene>
<dbReference type="InterPro" id="IPR000182">
    <property type="entry name" value="GNAT_dom"/>
</dbReference>
<evidence type="ECO:0000313" key="3">
    <source>
        <dbReference type="EMBL" id="KYQ72434.1"/>
    </source>
</evidence>
<dbReference type="PANTHER" id="PTHR13947">
    <property type="entry name" value="GNAT FAMILY N-ACETYLTRANSFERASE"/>
    <property type="match status" value="1"/>
</dbReference>
<dbReference type="InterPro" id="IPR050769">
    <property type="entry name" value="NAT_camello-type"/>
</dbReference>
<dbReference type="AlphaFoldDB" id="A0A151Y320"/>
<dbReference type="RefSeq" id="WP_067667775.1">
    <property type="nucleotide sequence ID" value="NZ_CBCSIK010000010.1"/>
</dbReference>
<reference evidence="3 4" key="1">
    <citation type="submission" date="2016-03" db="EMBL/GenBank/DDBJ databases">
        <title>Acinetobacter genomospecies 28 strain ANC 4149.</title>
        <authorList>
            <person name="Radolfova-Krizova L."/>
            <person name="Nemec A."/>
        </authorList>
    </citation>
    <scope>NUCLEOTIDE SEQUENCE [LARGE SCALE GENOMIC DNA]</scope>
    <source>
        <strain evidence="3 4">ANC 4149</strain>
    </source>
</reference>
<sequence length="150" mass="17299">MEISIRQAEQLPKQIENLAALANQEGYAFIQRLIEEFQSGKNRFDQTGECLLMAYDGNSLVGCGGLNQQWGDAGVEERIGRVRRFYVHPQYRQHGVGKTLLLELEKLAKPYYSALCLNTDQKGAAHFYQKHNYVFVESHPNYNYFKYLIS</sequence>
<dbReference type="Gene3D" id="3.40.630.30">
    <property type="match status" value="1"/>
</dbReference>
<evidence type="ECO:0000256" key="1">
    <source>
        <dbReference type="ARBA" id="ARBA00022679"/>
    </source>
</evidence>
<dbReference type="CDD" id="cd04301">
    <property type="entry name" value="NAT_SF"/>
    <property type="match status" value="1"/>
</dbReference>
<evidence type="ECO:0000313" key="4">
    <source>
        <dbReference type="Proteomes" id="UP000076276"/>
    </source>
</evidence>
<dbReference type="SUPFAM" id="SSF55729">
    <property type="entry name" value="Acyl-CoA N-acyltransferases (Nat)"/>
    <property type="match status" value="1"/>
</dbReference>
<dbReference type="GO" id="GO:0008080">
    <property type="term" value="F:N-acetyltransferase activity"/>
    <property type="evidence" value="ECO:0007669"/>
    <property type="project" value="InterPro"/>
</dbReference>
<dbReference type="InterPro" id="IPR016181">
    <property type="entry name" value="Acyl_CoA_acyltransferase"/>
</dbReference>
<dbReference type="PANTHER" id="PTHR13947:SF37">
    <property type="entry name" value="LD18367P"/>
    <property type="match status" value="1"/>
</dbReference>
<keyword evidence="4" id="KW-1185">Reference proteome</keyword>
<comment type="caution">
    <text evidence="3">The sequence shown here is derived from an EMBL/GenBank/DDBJ whole genome shotgun (WGS) entry which is preliminary data.</text>
</comment>
<dbReference type="PROSITE" id="PS51186">
    <property type="entry name" value="GNAT"/>
    <property type="match status" value="1"/>
</dbReference>